<dbReference type="EMBL" id="MF547664">
    <property type="protein sequence ID" value="AVX33761.1"/>
    <property type="molecule type" value="Genomic_DNA"/>
</dbReference>
<evidence type="ECO:0000313" key="1">
    <source>
        <dbReference type="EMBL" id="AVX33761.1"/>
    </source>
</evidence>
<accession>A0A2R4NC98</accession>
<keyword evidence="1" id="KW-0614">Plasmid</keyword>
<geneLocation type="plasmid" evidence="1">
    <name>LIBA6289</name>
</geneLocation>
<proteinExistence type="predicted"/>
<protein>
    <submittedName>
        <fullName evidence="1">Uncharacterized protein</fullName>
    </submittedName>
</protein>
<reference evidence="1" key="1">
    <citation type="journal article" date="2018" name="Genome Biol. Evol.">
        <title>Two Groups of Cocirculating, Epidemic Clostridiodes difficile Strains Microdiversify through Different Mechanisms.</title>
        <authorList>
            <person name="Murillo T."/>
            <person name="Ramirez-Vargas G."/>
            <person name="Riedel T."/>
            <person name="Overmann J."/>
            <person name="Andersen J.M."/>
            <person name="Guzman-Verri C."/>
            <person name="Chaves-Olarte E."/>
            <person name="Rodriguez C."/>
        </authorList>
    </citation>
    <scope>NUCLEOTIDE SEQUENCE</scope>
    <source>
        <strain evidence="1">LIBA-6289</strain>
        <plasmid evidence="1">LIBA6289</plasmid>
    </source>
</reference>
<gene>
    <name evidence="1" type="ORF">plasmid_LIBA6289_00076</name>
</gene>
<organism evidence="1">
    <name type="scientific">Clostridioides difficile</name>
    <name type="common">Peptoclostridium difficile</name>
    <dbReference type="NCBI Taxonomy" id="1496"/>
    <lineage>
        <taxon>Bacteria</taxon>
        <taxon>Bacillati</taxon>
        <taxon>Bacillota</taxon>
        <taxon>Clostridia</taxon>
        <taxon>Peptostreptococcales</taxon>
        <taxon>Peptostreptococcaceae</taxon>
        <taxon>Clostridioides</taxon>
    </lineage>
</organism>
<dbReference type="RefSeq" id="WP_172692609.1">
    <property type="nucleotide sequence ID" value="NZ_MF547664.1"/>
</dbReference>
<sequence>MIKIESKNGKKVIKKTIEVEYIDCNINKNGEWIKENVSAYKLKSLSNDDNIDFLYYLDEKGDKFEIFIEKYFTLSSRNSTLYIYAFCPDLFIRKDLLERINKSDIKISPILVCFESPRKIIKIKKFLFPRYWTNYMKVTWLKNNNHLYLVNTKFTFTKNVVICKQYINKHQDYIYNY</sequence>
<dbReference type="AlphaFoldDB" id="A0A2R4NC98"/>
<name>A0A2R4NC98_CLODI</name>